<dbReference type="STRING" id="1249552.PS2015_1238"/>
<dbReference type="AlphaFoldDB" id="A0A0S2KCD7"/>
<dbReference type="SUPFAM" id="SSF55785">
    <property type="entry name" value="PYP-like sensor domain (PAS domain)"/>
    <property type="match status" value="1"/>
</dbReference>
<dbReference type="Pfam" id="PF13188">
    <property type="entry name" value="PAS_8"/>
    <property type="match status" value="1"/>
</dbReference>
<feature type="domain" description="PAS" evidence="2">
    <location>
        <begin position="242"/>
        <end position="293"/>
    </location>
</feature>
<evidence type="ECO:0000256" key="1">
    <source>
        <dbReference type="SAM" id="Phobius"/>
    </source>
</evidence>
<evidence type="ECO:0000259" key="2">
    <source>
        <dbReference type="Pfam" id="PF13188"/>
    </source>
</evidence>
<keyword evidence="5" id="KW-1185">Reference proteome</keyword>
<keyword evidence="1" id="KW-0812">Transmembrane</keyword>
<dbReference type="InterPro" id="IPR031621">
    <property type="entry name" value="HisKA_7TM"/>
</dbReference>
<sequence>MEFQFPAINYLYLVAFLTAASLTVFSVSHSKNYGGRLWLAVMFSFAVWTLGELVANSGTTLAWQLGFQRLVYLGVICAVTAWLLFAVHYAGYDRWLSRPVMALIMVVPLSSLVMTTTLDMHSLLYTRAELIMRDGYYVLDLDYGVGFWLQIIACSYLYTLVGSALLLYTSLRRPRIYRVQSVLVGLAALMPVIPNMLYVAGVNVAGGFDPTSLFFVISAVLVTLATQQYHFLTLAPIARDLVFENVNIAVVIATSDDKISDVNPAFVDITGESAGQLIGLPLLDVFKERFDGQDLAREASRWQGRLISRRDGCLFDISSMPVIGPRREKLGYLVLLNDVTLIQKALDEIDRLAGGELLRDKWQRSELQLDLPEIDNK</sequence>
<evidence type="ECO:0008006" key="6">
    <source>
        <dbReference type="Google" id="ProtNLM"/>
    </source>
</evidence>
<protein>
    <recommendedName>
        <fullName evidence="6">PAS domain-containing protein</fullName>
    </recommendedName>
</protein>
<dbReference type="InterPro" id="IPR000014">
    <property type="entry name" value="PAS"/>
</dbReference>
<dbReference type="KEGG" id="pspi:PS2015_1238"/>
<dbReference type="Proteomes" id="UP000065641">
    <property type="component" value="Chromosome"/>
</dbReference>
<feature type="domain" description="Histidine kinase N-terminal 7TM region" evidence="3">
    <location>
        <begin position="12"/>
        <end position="236"/>
    </location>
</feature>
<dbReference type="InterPro" id="IPR035965">
    <property type="entry name" value="PAS-like_dom_sf"/>
</dbReference>
<feature type="transmembrane region" description="Helical" evidence="1">
    <location>
        <begin position="213"/>
        <end position="232"/>
    </location>
</feature>
<dbReference type="NCBIfam" id="TIGR00229">
    <property type="entry name" value="sensory_box"/>
    <property type="match status" value="1"/>
</dbReference>
<dbReference type="EMBL" id="CP013189">
    <property type="protein sequence ID" value="ALO45897.1"/>
    <property type="molecule type" value="Genomic_DNA"/>
</dbReference>
<keyword evidence="1" id="KW-1133">Transmembrane helix</keyword>
<keyword evidence="1" id="KW-0472">Membrane</keyword>
<dbReference type="Gene3D" id="3.30.450.20">
    <property type="entry name" value="PAS domain"/>
    <property type="match status" value="1"/>
</dbReference>
<evidence type="ECO:0000259" key="3">
    <source>
        <dbReference type="Pfam" id="PF16927"/>
    </source>
</evidence>
<feature type="transmembrane region" description="Helical" evidence="1">
    <location>
        <begin position="181"/>
        <end position="201"/>
    </location>
</feature>
<feature type="transmembrane region" description="Helical" evidence="1">
    <location>
        <begin position="6"/>
        <end position="25"/>
    </location>
</feature>
<dbReference type="CDD" id="cd00130">
    <property type="entry name" value="PAS"/>
    <property type="match status" value="1"/>
</dbReference>
<dbReference type="Pfam" id="PF16927">
    <property type="entry name" value="HisKA_7TM"/>
    <property type="match status" value="1"/>
</dbReference>
<organism evidence="4 5">
    <name type="scientific">Pseudohongiella spirulinae</name>
    <dbReference type="NCBI Taxonomy" id="1249552"/>
    <lineage>
        <taxon>Bacteria</taxon>
        <taxon>Pseudomonadati</taxon>
        <taxon>Pseudomonadota</taxon>
        <taxon>Gammaproteobacteria</taxon>
        <taxon>Pseudomonadales</taxon>
        <taxon>Pseudohongiellaceae</taxon>
        <taxon>Pseudohongiella</taxon>
    </lineage>
</organism>
<dbReference type="RefSeq" id="WP_058021391.1">
    <property type="nucleotide sequence ID" value="NZ_CP013189.1"/>
</dbReference>
<feature type="transmembrane region" description="Helical" evidence="1">
    <location>
        <begin position="37"/>
        <end position="58"/>
    </location>
</feature>
<proteinExistence type="predicted"/>
<gene>
    <name evidence="4" type="ORF">PS2015_1238</name>
</gene>
<accession>A0A0S2KCD7</accession>
<name>A0A0S2KCD7_9GAMM</name>
<evidence type="ECO:0000313" key="4">
    <source>
        <dbReference type="EMBL" id="ALO45897.1"/>
    </source>
</evidence>
<feature type="transmembrane region" description="Helical" evidence="1">
    <location>
        <begin position="102"/>
        <end position="125"/>
    </location>
</feature>
<reference evidence="4 5" key="1">
    <citation type="submission" date="2015-11" db="EMBL/GenBank/DDBJ databases">
        <authorList>
            <person name="Zhang Y."/>
            <person name="Guo Z."/>
        </authorList>
    </citation>
    <scope>NUCLEOTIDE SEQUENCE [LARGE SCALE GENOMIC DNA]</scope>
    <source>
        <strain evidence="4 5">KCTC 32221</strain>
    </source>
</reference>
<evidence type="ECO:0000313" key="5">
    <source>
        <dbReference type="Proteomes" id="UP000065641"/>
    </source>
</evidence>
<feature type="transmembrane region" description="Helical" evidence="1">
    <location>
        <begin position="145"/>
        <end position="169"/>
    </location>
</feature>
<feature type="transmembrane region" description="Helical" evidence="1">
    <location>
        <begin position="70"/>
        <end position="90"/>
    </location>
</feature>
<dbReference type="OrthoDB" id="9806130at2"/>